<sequence length="299" mass="33946">MTEEPLYPLRRTAAFREWSPSIHYAKYQVLQPAALEWRRLYDYELLYVYEGEAATEMNGRRHAVRTGQLVFLPAGIRHRNAVVAPNTRLLGIHFDFFDELAVLSDADLVVNEETADAAKFCREAHAEPFAPLSAFAVLTPPPACVALMEAIVEEFSARPLGYELACKSLMLGVLSQLLRLQYAEPLSGATIHVARIRELMAEIERRPAERWSNPLLAERLAMNEDHMAKLFKGVAGQAPGEFVRAARHREARRLLRESDLTAERIGELVGYADLHYFSRVFRKLEGVSPRAYRKLSRVL</sequence>
<keyword evidence="1" id="KW-0805">Transcription regulation</keyword>
<dbReference type="SUPFAM" id="SSF51215">
    <property type="entry name" value="Regulatory protein AraC"/>
    <property type="match status" value="1"/>
</dbReference>
<dbReference type="Proteomes" id="UP000670947">
    <property type="component" value="Unassembled WGS sequence"/>
</dbReference>
<dbReference type="RefSeq" id="WP_208849623.1">
    <property type="nucleotide sequence ID" value="NZ_JAGGDJ010000024.1"/>
</dbReference>
<dbReference type="PANTHER" id="PTHR46796">
    <property type="entry name" value="HTH-TYPE TRANSCRIPTIONAL ACTIVATOR RHAS-RELATED"/>
    <property type="match status" value="1"/>
</dbReference>
<evidence type="ECO:0000256" key="2">
    <source>
        <dbReference type="ARBA" id="ARBA00023125"/>
    </source>
</evidence>
<feature type="domain" description="HTH araC/xylS-type" evidence="4">
    <location>
        <begin position="197"/>
        <end position="295"/>
    </location>
</feature>
<evidence type="ECO:0000313" key="5">
    <source>
        <dbReference type="EMBL" id="MBO7746883.1"/>
    </source>
</evidence>
<evidence type="ECO:0000313" key="6">
    <source>
        <dbReference type="Proteomes" id="UP000670947"/>
    </source>
</evidence>
<dbReference type="SMART" id="SM00342">
    <property type="entry name" value="HTH_ARAC"/>
    <property type="match status" value="1"/>
</dbReference>
<dbReference type="InterPro" id="IPR013096">
    <property type="entry name" value="Cupin_2"/>
</dbReference>
<dbReference type="Pfam" id="PF12833">
    <property type="entry name" value="HTH_18"/>
    <property type="match status" value="1"/>
</dbReference>
<keyword evidence="3" id="KW-0804">Transcription</keyword>
<dbReference type="InterPro" id="IPR009057">
    <property type="entry name" value="Homeodomain-like_sf"/>
</dbReference>
<keyword evidence="6" id="KW-1185">Reference proteome</keyword>
<dbReference type="SUPFAM" id="SSF46689">
    <property type="entry name" value="Homeodomain-like"/>
    <property type="match status" value="1"/>
</dbReference>
<reference evidence="5 6" key="1">
    <citation type="submission" date="2021-03" db="EMBL/GenBank/DDBJ databases">
        <title>Paenibacillus artemisicola MWE-103 whole genome sequence.</title>
        <authorList>
            <person name="Ham Y.J."/>
        </authorList>
    </citation>
    <scope>NUCLEOTIDE SEQUENCE [LARGE SCALE GENOMIC DNA]</scope>
    <source>
        <strain evidence="5 6">MWE-103</strain>
    </source>
</reference>
<organism evidence="5 6">
    <name type="scientific">Paenibacillus artemisiicola</name>
    <dbReference type="NCBI Taxonomy" id="1172618"/>
    <lineage>
        <taxon>Bacteria</taxon>
        <taxon>Bacillati</taxon>
        <taxon>Bacillota</taxon>
        <taxon>Bacilli</taxon>
        <taxon>Bacillales</taxon>
        <taxon>Paenibacillaceae</taxon>
        <taxon>Paenibacillus</taxon>
    </lineage>
</organism>
<evidence type="ECO:0000259" key="4">
    <source>
        <dbReference type="PROSITE" id="PS01124"/>
    </source>
</evidence>
<dbReference type="Gene3D" id="1.10.10.60">
    <property type="entry name" value="Homeodomain-like"/>
    <property type="match status" value="2"/>
</dbReference>
<comment type="caution">
    <text evidence="5">The sequence shown here is derived from an EMBL/GenBank/DDBJ whole genome shotgun (WGS) entry which is preliminary data.</text>
</comment>
<dbReference type="Pfam" id="PF07883">
    <property type="entry name" value="Cupin_2"/>
    <property type="match status" value="1"/>
</dbReference>
<dbReference type="PROSITE" id="PS01124">
    <property type="entry name" value="HTH_ARAC_FAMILY_2"/>
    <property type="match status" value="1"/>
</dbReference>
<name>A0ABS3WF05_9BACL</name>
<dbReference type="InterPro" id="IPR014710">
    <property type="entry name" value="RmlC-like_jellyroll"/>
</dbReference>
<keyword evidence="2" id="KW-0238">DNA-binding</keyword>
<gene>
    <name evidence="5" type="ORF">I8J29_21940</name>
</gene>
<proteinExistence type="predicted"/>
<accession>A0ABS3WF05</accession>
<dbReference type="EMBL" id="JAGGDJ010000024">
    <property type="protein sequence ID" value="MBO7746883.1"/>
    <property type="molecule type" value="Genomic_DNA"/>
</dbReference>
<evidence type="ECO:0000256" key="1">
    <source>
        <dbReference type="ARBA" id="ARBA00023015"/>
    </source>
</evidence>
<protein>
    <submittedName>
        <fullName evidence="5">Helix-turn-helix domain-containing protein</fullName>
    </submittedName>
</protein>
<evidence type="ECO:0000256" key="3">
    <source>
        <dbReference type="ARBA" id="ARBA00023163"/>
    </source>
</evidence>
<dbReference type="Gene3D" id="2.60.120.10">
    <property type="entry name" value="Jelly Rolls"/>
    <property type="match status" value="1"/>
</dbReference>
<dbReference type="InterPro" id="IPR050204">
    <property type="entry name" value="AraC_XylS_family_regulators"/>
</dbReference>
<dbReference type="InterPro" id="IPR037923">
    <property type="entry name" value="HTH-like"/>
</dbReference>
<dbReference type="InterPro" id="IPR018060">
    <property type="entry name" value="HTH_AraC"/>
</dbReference>